<feature type="transmembrane region" description="Helical" evidence="2">
    <location>
        <begin position="261"/>
        <end position="278"/>
    </location>
</feature>
<dbReference type="Pfam" id="PF13431">
    <property type="entry name" value="TPR_17"/>
    <property type="match status" value="1"/>
</dbReference>
<dbReference type="PROSITE" id="PS50005">
    <property type="entry name" value="TPR"/>
    <property type="match status" value="1"/>
</dbReference>
<comment type="caution">
    <text evidence="3">The sequence shown here is derived from an EMBL/GenBank/DDBJ whole genome shotgun (WGS) entry which is preliminary data.</text>
</comment>
<dbReference type="SMART" id="SM00028">
    <property type="entry name" value="TPR"/>
    <property type="match status" value="4"/>
</dbReference>
<dbReference type="PANTHER" id="PTHR44998">
    <property type="match status" value="1"/>
</dbReference>
<feature type="transmembrane region" description="Helical" evidence="2">
    <location>
        <begin position="231"/>
        <end position="249"/>
    </location>
</feature>
<dbReference type="Proteomes" id="UP000231436">
    <property type="component" value="Unassembled WGS sequence"/>
</dbReference>
<feature type="repeat" description="TPR" evidence="1">
    <location>
        <begin position="731"/>
        <end position="764"/>
    </location>
</feature>
<organism evidence="3 4">
    <name type="scientific">Candidatus Uhrbacteria bacterium CG10_big_fil_rev_8_21_14_0_10_48_16</name>
    <dbReference type="NCBI Taxonomy" id="1975038"/>
    <lineage>
        <taxon>Bacteria</taxon>
        <taxon>Candidatus Uhriibacteriota</taxon>
    </lineage>
</organism>
<dbReference type="GO" id="GO:0016757">
    <property type="term" value="F:glycosyltransferase activity"/>
    <property type="evidence" value="ECO:0007669"/>
    <property type="project" value="TreeGrafter"/>
</dbReference>
<dbReference type="Pfam" id="PF13432">
    <property type="entry name" value="TPR_16"/>
    <property type="match status" value="1"/>
</dbReference>
<feature type="transmembrane region" description="Helical" evidence="2">
    <location>
        <begin position="351"/>
        <end position="375"/>
    </location>
</feature>
<evidence type="ECO:0000256" key="1">
    <source>
        <dbReference type="PROSITE-ProRule" id="PRU00339"/>
    </source>
</evidence>
<dbReference type="InterPro" id="IPR011990">
    <property type="entry name" value="TPR-like_helical_dom_sf"/>
</dbReference>
<evidence type="ECO:0000256" key="2">
    <source>
        <dbReference type="SAM" id="Phobius"/>
    </source>
</evidence>
<feature type="transmembrane region" description="Helical" evidence="2">
    <location>
        <begin position="442"/>
        <end position="464"/>
    </location>
</feature>
<feature type="transmembrane region" description="Helical" evidence="2">
    <location>
        <begin position="73"/>
        <end position="98"/>
    </location>
</feature>
<name>A0A2M8LG51_9BACT</name>
<keyword evidence="2" id="KW-0472">Membrane</keyword>
<dbReference type="GO" id="GO:0006493">
    <property type="term" value="P:protein O-linked glycosylation"/>
    <property type="evidence" value="ECO:0007669"/>
    <property type="project" value="TreeGrafter"/>
</dbReference>
<dbReference type="InterPro" id="IPR019734">
    <property type="entry name" value="TPR_rpt"/>
</dbReference>
<proteinExistence type="predicted"/>
<dbReference type="SUPFAM" id="SSF48452">
    <property type="entry name" value="TPR-like"/>
    <property type="match status" value="2"/>
</dbReference>
<evidence type="ECO:0000313" key="4">
    <source>
        <dbReference type="Proteomes" id="UP000231436"/>
    </source>
</evidence>
<reference evidence="4" key="1">
    <citation type="submission" date="2017-09" db="EMBL/GenBank/DDBJ databases">
        <title>Depth-based differentiation of microbial function through sediment-hosted aquifers and enrichment of novel symbionts in the deep terrestrial subsurface.</title>
        <authorList>
            <person name="Probst A.J."/>
            <person name="Ladd B."/>
            <person name="Jarett J.K."/>
            <person name="Geller-Mcgrath D.E."/>
            <person name="Sieber C.M.K."/>
            <person name="Emerson J.B."/>
            <person name="Anantharaman K."/>
            <person name="Thomas B.C."/>
            <person name="Malmstrom R."/>
            <person name="Stieglmeier M."/>
            <person name="Klingl A."/>
            <person name="Woyke T."/>
            <person name="Ryan C.M."/>
            <person name="Banfield J.F."/>
        </authorList>
    </citation>
    <scope>NUCLEOTIDE SEQUENCE [LARGE SCALE GENOMIC DNA]</scope>
</reference>
<dbReference type="AlphaFoldDB" id="A0A2M8LG51"/>
<gene>
    <name evidence="3" type="ORF">COV05_04685</name>
</gene>
<sequence length="789" mass="87836">MKHGGHYLLSTARGLLMILMFLMPIFFLPITLETLELNKQTLLIVLTCASALCWLGSMLVHKQIRVRRGWSNLLPLLLVLAFILPAVESVAPYLSWVGAHRQEYTSVLTVVSLAVLFYLLSNLMGGREQHRNVHLTLIVSTSLVAFFALLETYGVNVLSAMVPSLALNTIGTLTGFTTFLIVFHVFFLGSFLSHKKGDSLFHDRWIGTIEAILTLFISVSTFFFLLLLDDAGLWALFVISLAILFSFVVFRAKDFPQSVRLVWPMVLLVGSLLFWFALPDITSISIPLEVTPNTAGSQEVAQQTLQAYSSWFGSGPGTYIFDFSQFHGVALNETDFWNTRFDRASSHVLTLLPTIGVFGLTLLGLFIVLLFIRSISQVLRPDSRDEWLESFVHLTPWLTLIVSAFIVPWNMTLVVSFGIFSGLLASQVIRKEWVKSFAKAPGVTLVVSSAFTVFALVFFIGIFVTTQRYSAEIAFAQAVELDRKEGDLQEVVALLDRASMLNTYHDTYYRNLGEALLLRVDEELGSVSSVDTLTDESLQYMQSLTASSVNAVARATELSPKNVLNWLSRGFVYRELIPVLGEASEFAVSSYLQAIELEPANPANWTELGKTYLAVAEQSRPLTVSPDTNIAQTAENTLIQMLTLAESAFEKAVELKPNYAPAHFQLAVTYERQGRVEDAVGKMESVALYNQFDVGVHFQLGMLYVQRNDPGDLDLAKTSFLHVIKLVPAYSNAHWFLASIYEQEGDIAKAVQEVEIVLQLNPGNDLVESRLERLVTGQISTSIPEAIEE</sequence>
<feature type="transmembrane region" description="Helical" evidence="2">
    <location>
        <begin position="42"/>
        <end position="61"/>
    </location>
</feature>
<keyword evidence="1" id="KW-0802">TPR repeat</keyword>
<feature type="transmembrane region" description="Helical" evidence="2">
    <location>
        <begin position="12"/>
        <end position="30"/>
    </location>
</feature>
<evidence type="ECO:0000313" key="3">
    <source>
        <dbReference type="EMBL" id="PJE76421.1"/>
    </source>
</evidence>
<feature type="transmembrane region" description="Helical" evidence="2">
    <location>
        <begin position="104"/>
        <end position="121"/>
    </location>
</feature>
<feature type="transmembrane region" description="Helical" evidence="2">
    <location>
        <begin position="205"/>
        <end position="225"/>
    </location>
</feature>
<dbReference type="PANTHER" id="PTHR44998:SF1">
    <property type="entry name" value="UDP-N-ACETYLGLUCOSAMINE--PEPTIDE N-ACETYLGLUCOSAMINYLTRANSFERASE 110 KDA SUBUNIT"/>
    <property type="match status" value="1"/>
</dbReference>
<protein>
    <submittedName>
        <fullName evidence="3">Uncharacterized protein</fullName>
    </submittedName>
</protein>
<dbReference type="EMBL" id="PFEU01000022">
    <property type="protein sequence ID" value="PJE76421.1"/>
    <property type="molecule type" value="Genomic_DNA"/>
</dbReference>
<keyword evidence="2" id="KW-0812">Transmembrane</keyword>
<feature type="transmembrane region" description="Helical" evidence="2">
    <location>
        <begin position="133"/>
        <end position="150"/>
    </location>
</feature>
<dbReference type="Gene3D" id="1.25.40.10">
    <property type="entry name" value="Tetratricopeptide repeat domain"/>
    <property type="match status" value="3"/>
</dbReference>
<feature type="transmembrane region" description="Helical" evidence="2">
    <location>
        <begin position="170"/>
        <end position="193"/>
    </location>
</feature>
<keyword evidence="2" id="KW-1133">Transmembrane helix</keyword>
<accession>A0A2M8LG51</accession>